<keyword evidence="3" id="KW-0175">Coiled coil</keyword>
<dbReference type="Proteomes" id="UP001479436">
    <property type="component" value="Unassembled WGS sequence"/>
</dbReference>
<evidence type="ECO:0000313" key="7">
    <source>
        <dbReference type="Proteomes" id="UP001479436"/>
    </source>
</evidence>
<evidence type="ECO:0000256" key="3">
    <source>
        <dbReference type="ARBA" id="ARBA00023054"/>
    </source>
</evidence>
<dbReference type="PANTHER" id="PTHR14577:SF0">
    <property type="entry name" value="NUCLEOLAR PROTEIN 12"/>
    <property type="match status" value="1"/>
</dbReference>
<feature type="compositionally biased region" description="Acidic residues" evidence="5">
    <location>
        <begin position="96"/>
        <end position="110"/>
    </location>
</feature>
<keyword evidence="4" id="KW-0539">Nucleus</keyword>
<evidence type="ECO:0000256" key="2">
    <source>
        <dbReference type="ARBA" id="ARBA00007175"/>
    </source>
</evidence>
<evidence type="ECO:0000313" key="6">
    <source>
        <dbReference type="EMBL" id="KAK9767293.1"/>
    </source>
</evidence>
<comment type="caution">
    <text evidence="6">The sequence shown here is derived from an EMBL/GenBank/DDBJ whole genome shotgun (WGS) entry which is preliminary data.</text>
</comment>
<feature type="compositionally biased region" description="Low complexity" evidence="5">
    <location>
        <begin position="123"/>
        <end position="134"/>
    </location>
</feature>
<proteinExistence type="inferred from homology"/>
<accession>A0ABR2X0J0</accession>
<gene>
    <name evidence="6" type="primary">NOL12</name>
    <name evidence="6" type="ORF">K7432_003024</name>
</gene>
<dbReference type="PANTHER" id="PTHR14577">
    <property type="entry name" value="NUCLEOLAR PROTEIN 12"/>
    <property type="match status" value="1"/>
</dbReference>
<organism evidence="6 7">
    <name type="scientific">Basidiobolus ranarum</name>
    <dbReference type="NCBI Taxonomy" id="34480"/>
    <lineage>
        <taxon>Eukaryota</taxon>
        <taxon>Fungi</taxon>
        <taxon>Fungi incertae sedis</taxon>
        <taxon>Zoopagomycota</taxon>
        <taxon>Entomophthoromycotina</taxon>
        <taxon>Basidiobolomycetes</taxon>
        <taxon>Basidiobolales</taxon>
        <taxon>Basidiobolaceae</taxon>
        <taxon>Basidiobolus</taxon>
    </lineage>
</organism>
<dbReference type="InterPro" id="IPR019186">
    <property type="entry name" value="Nucleolar_protein_12"/>
</dbReference>
<evidence type="ECO:0000256" key="1">
    <source>
        <dbReference type="ARBA" id="ARBA00004604"/>
    </source>
</evidence>
<feature type="compositionally biased region" description="Basic residues" evidence="5">
    <location>
        <begin position="189"/>
        <end position="203"/>
    </location>
</feature>
<feature type="region of interest" description="Disordered" evidence="5">
    <location>
        <begin position="68"/>
        <end position="174"/>
    </location>
</feature>
<feature type="region of interest" description="Disordered" evidence="5">
    <location>
        <begin position="184"/>
        <end position="203"/>
    </location>
</feature>
<protein>
    <submittedName>
        <fullName evidence="6">rRNA binding</fullName>
    </submittedName>
</protein>
<feature type="compositionally biased region" description="Basic and acidic residues" evidence="5">
    <location>
        <begin position="68"/>
        <end position="86"/>
    </location>
</feature>
<sequence>MSDNTTILTAGARVYSQKRKKRKEQLPEILFDEDSRRDYLTGFHKRKLERRARAQEIAKIKAHEAKLEARKERRQATKDLAEERLRQFNASIGVGAEEESDGEEEEEEETENVKADSQAEYRTPSTLTTVTVITEMNSDTEEPTPAPTVEVSKPKVPDTTAKITKPVKPRPKKFRYECKRVRKVEQAKTKKHKLAAASKRRKN</sequence>
<comment type="subcellular location">
    <subcellularLocation>
        <location evidence="1">Nucleus</location>
        <location evidence="1">Nucleolus</location>
    </subcellularLocation>
</comment>
<reference evidence="6 7" key="1">
    <citation type="submission" date="2023-04" db="EMBL/GenBank/DDBJ databases">
        <title>Genome of Basidiobolus ranarum AG-B5.</title>
        <authorList>
            <person name="Stajich J.E."/>
            <person name="Carter-House D."/>
            <person name="Gryganskyi A."/>
        </authorList>
    </citation>
    <scope>NUCLEOTIDE SEQUENCE [LARGE SCALE GENOMIC DNA]</scope>
    <source>
        <strain evidence="6 7">AG-B5</strain>
    </source>
</reference>
<dbReference type="Pfam" id="PF09805">
    <property type="entry name" value="Nop25"/>
    <property type="match status" value="1"/>
</dbReference>
<keyword evidence="7" id="KW-1185">Reference proteome</keyword>
<dbReference type="EMBL" id="JASJQH010000087">
    <property type="protein sequence ID" value="KAK9767293.1"/>
    <property type="molecule type" value="Genomic_DNA"/>
</dbReference>
<comment type="similarity">
    <text evidence="2">Belongs to the RRP17 family.</text>
</comment>
<evidence type="ECO:0000256" key="4">
    <source>
        <dbReference type="ARBA" id="ARBA00023242"/>
    </source>
</evidence>
<evidence type="ECO:0000256" key="5">
    <source>
        <dbReference type="SAM" id="MobiDB-lite"/>
    </source>
</evidence>
<name>A0ABR2X0J0_9FUNG</name>